<dbReference type="Gene3D" id="1.10.287.1080">
    <property type="entry name" value="MazG-like"/>
    <property type="match status" value="2"/>
</dbReference>
<dbReference type="GO" id="GO:0046081">
    <property type="term" value="P:dUTP catabolic process"/>
    <property type="evidence" value="ECO:0007669"/>
    <property type="project" value="TreeGrafter"/>
</dbReference>
<dbReference type="GO" id="GO:0046061">
    <property type="term" value="P:dATP catabolic process"/>
    <property type="evidence" value="ECO:0007669"/>
    <property type="project" value="TreeGrafter"/>
</dbReference>
<sequence length="258" mass="29494">MSKFDRLIEVMGRLRGEGGCPWDREQTHETLKTYLLEETYEVLQAIDRGDDRELKEELGDVLLQVVFHAQIAREEGRFDAEGVADAILSKLIRRHPHVFGDVKVEGAAEVLANWERLKRAERGGPEASVLDGVPAHLPALLRARRVQEKAARVGFDWSREEEIAAKIHEEVQEFLEAHRRGDREGMEDELGDLLFSIVNLARFLRICPEESLRKTVEKFVGRFRYIEGELARQGKDPQNATLAEMDALWEEAKGKRKG</sequence>
<dbReference type="EMBL" id="MFKF01000340">
    <property type="protein sequence ID" value="OGG46142.1"/>
    <property type="molecule type" value="Genomic_DNA"/>
</dbReference>
<dbReference type="GO" id="GO:0047429">
    <property type="term" value="F:nucleoside triphosphate diphosphatase activity"/>
    <property type="evidence" value="ECO:0007669"/>
    <property type="project" value="InterPro"/>
</dbReference>
<feature type="domain" description="NTP pyrophosphohydrolase MazG-like" evidence="1">
    <location>
        <begin position="26"/>
        <end position="99"/>
    </location>
</feature>
<name>A0A1F6CB01_HANXR</name>
<dbReference type="GO" id="GO:0006950">
    <property type="term" value="P:response to stress"/>
    <property type="evidence" value="ECO:0007669"/>
    <property type="project" value="UniProtKB-ARBA"/>
</dbReference>
<gene>
    <name evidence="2" type="ORF">A3F84_06250</name>
</gene>
<proteinExistence type="predicted"/>
<evidence type="ECO:0000313" key="3">
    <source>
        <dbReference type="Proteomes" id="UP000178606"/>
    </source>
</evidence>
<dbReference type="CDD" id="cd11529">
    <property type="entry name" value="NTP-PPase_MazG_Cterm"/>
    <property type="match status" value="1"/>
</dbReference>
<feature type="domain" description="NTP pyrophosphohydrolase MazG-like" evidence="1">
    <location>
        <begin position="160"/>
        <end position="222"/>
    </location>
</feature>
<dbReference type="NCBIfam" id="TIGR00444">
    <property type="entry name" value="mazG"/>
    <property type="match status" value="1"/>
</dbReference>
<dbReference type="Proteomes" id="UP000178606">
    <property type="component" value="Unassembled WGS sequence"/>
</dbReference>
<comment type="caution">
    <text evidence="2">The sequence shown here is derived from an EMBL/GenBank/DDBJ whole genome shotgun (WGS) entry which is preliminary data.</text>
</comment>
<accession>A0A1F6CB01</accession>
<dbReference type="CDD" id="cd11528">
    <property type="entry name" value="NTP-PPase_MazG_Nterm"/>
    <property type="match status" value="1"/>
</dbReference>
<evidence type="ECO:0000313" key="2">
    <source>
        <dbReference type="EMBL" id="OGG46142.1"/>
    </source>
</evidence>
<dbReference type="Pfam" id="PF03819">
    <property type="entry name" value="MazG"/>
    <property type="match status" value="2"/>
</dbReference>
<dbReference type="AlphaFoldDB" id="A0A1F6CB01"/>
<evidence type="ECO:0000259" key="1">
    <source>
        <dbReference type="Pfam" id="PF03819"/>
    </source>
</evidence>
<dbReference type="PANTHER" id="PTHR30522">
    <property type="entry name" value="NUCLEOSIDE TRIPHOSPHATE PYROPHOSPHOHYDROLASE"/>
    <property type="match status" value="1"/>
</dbReference>
<dbReference type="InterPro" id="IPR048011">
    <property type="entry name" value="NTP-PPase_MazG-like_C"/>
</dbReference>
<keyword evidence="2" id="KW-0378">Hydrolase</keyword>
<dbReference type="GO" id="GO:0046076">
    <property type="term" value="P:dTTP catabolic process"/>
    <property type="evidence" value="ECO:0007669"/>
    <property type="project" value="TreeGrafter"/>
</dbReference>
<dbReference type="SUPFAM" id="SSF101386">
    <property type="entry name" value="all-alpha NTP pyrophosphatases"/>
    <property type="match status" value="2"/>
</dbReference>
<dbReference type="FunFam" id="1.10.287.1080:FF:000003">
    <property type="entry name" value="Nucleoside triphosphate pyrophosphohydrolase"/>
    <property type="match status" value="1"/>
</dbReference>
<dbReference type="InterPro" id="IPR048015">
    <property type="entry name" value="NTP-PPase_MazG-like_N"/>
</dbReference>
<dbReference type="GO" id="GO:0006203">
    <property type="term" value="P:dGTP catabolic process"/>
    <property type="evidence" value="ECO:0007669"/>
    <property type="project" value="TreeGrafter"/>
</dbReference>
<protein>
    <submittedName>
        <fullName evidence="2">Nucleoside triphosphate pyrophosphohydrolase</fullName>
    </submittedName>
</protein>
<dbReference type="PANTHER" id="PTHR30522:SF0">
    <property type="entry name" value="NUCLEOSIDE TRIPHOSPHATE PYROPHOSPHOHYDROLASE"/>
    <property type="match status" value="1"/>
</dbReference>
<organism evidence="2 3">
    <name type="scientific">Handelsmanbacteria sp. (strain RIFCSPLOWO2_12_FULL_64_10)</name>
    <dbReference type="NCBI Taxonomy" id="1817868"/>
    <lineage>
        <taxon>Bacteria</taxon>
        <taxon>Candidatus Handelsmaniibacteriota</taxon>
    </lineage>
</organism>
<dbReference type="NCBIfam" id="NF007113">
    <property type="entry name" value="PRK09562.1"/>
    <property type="match status" value="1"/>
</dbReference>
<reference evidence="2 3" key="1">
    <citation type="journal article" date="2016" name="Nat. Commun.">
        <title>Thousands of microbial genomes shed light on interconnected biogeochemical processes in an aquifer system.</title>
        <authorList>
            <person name="Anantharaman K."/>
            <person name="Brown C.T."/>
            <person name="Hug L.A."/>
            <person name="Sharon I."/>
            <person name="Castelle C.J."/>
            <person name="Probst A.J."/>
            <person name="Thomas B.C."/>
            <person name="Singh A."/>
            <person name="Wilkins M.J."/>
            <person name="Karaoz U."/>
            <person name="Brodie E.L."/>
            <person name="Williams K.H."/>
            <person name="Hubbard S.S."/>
            <person name="Banfield J.F."/>
        </authorList>
    </citation>
    <scope>NUCLEOTIDE SEQUENCE [LARGE SCALE GENOMIC DNA]</scope>
    <source>
        <strain evidence="3">RIFCSPLOWO2_12_FULL_64_10</strain>
    </source>
</reference>
<dbReference type="FunFam" id="1.10.287.1080:FF:000001">
    <property type="entry name" value="Nucleoside triphosphate pyrophosphohydrolase"/>
    <property type="match status" value="1"/>
</dbReference>
<dbReference type="GO" id="GO:0046052">
    <property type="term" value="P:UTP catabolic process"/>
    <property type="evidence" value="ECO:0007669"/>
    <property type="project" value="TreeGrafter"/>
</dbReference>
<dbReference type="InterPro" id="IPR011551">
    <property type="entry name" value="NTP_PyrPHydrolase_MazG"/>
</dbReference>
<dbReference type="InterPro" id="IPR004518">
    <property type="entry name" value="MazG-like_dom"/>
</dbReference>
<dbReference type="GO" id="GO:0046047">
    <property type="term" value="P:TTP catabolic process"/>
    <property type="evidence" value="ECO:0007669"/>
    <property type="project" value="TreeGrafter"/>
</dbReference>